<sequence length="136" mass="15652">MSLFKRLIQAFVMVIPFLFRTQAAPINENIVDFVIWQEGTPLAKAVENLGQYVAKISQQARPPAYQRTDVFRQFFKDMRIIDRIPGPDAVVPHPLTGFEWDVWYPSHLKRTLRHAKAAHIATLETHAEAARMRAGR</sequence>
<dbReference type="EMBL" id="LT795060">
    <property type="protein sequence ID" value="SJX63077.1"/>
    <property type="molecule type" value="Genomic_DNA"/>
</dbReference>
<proteinExistence type="predicted"/>
<evidence type="ECO:0000256" key="1">
    <source>
        <dbReference type="SAM" id="SignalP"/>
    </source>
</evidence>
<feature type="signal peptide" evidence="1">
    <location>
        <begin position="1"/>
        <end position="23"/>
    </location>
</feature>
<evidence type="ECO:0000313" key="3">
    <source>
        <dbReference type="Proteomes" id="UP000239563"/>
    </source>
</evidence>
<accession>A0A2N8UDM0</accession>
<feature type="chain" id="PRO_5014601702" evidence="1">
    <location>
        <begin position="24"/>
        <end position="136"/>
    </location>
</feature>
<protein>
    <submittedName>
        <fullName evidence="2">Uncharacterized protein</fullName>
    </submittedName>
</protein>
<organism evidence="2 3">
    <name type="scientific">Sporisorium reilianum f. sp. reilianum</name>
    <dbReference type="NCBI Taxonomy" id="72559"/>
    <lineage>
        <taxon>Eukaryota</taxon>
        <taxon>Fungi</taxon>
        <taxon>Dikarya</taxon>
        <taxon>Basidiomycota</taxon>
        <taxon>Ustilaginomycotina</taxon>
        <taxon>Ustilaginomycetes</taxon>
        <taxon>Ustilaginales</taxon>
        <taxon>Ustilaginaceae</taxon>
        <taxon>Sporisorium</taxon>
    </lineage>
</organism>
<keyword evidence="1" id="KW-0732">Signal</keyword>
<evidence type="ECO:0000313" key="2">
    <source>
        <dbReference type="EMBL" id="SJX63077.1"/>
    </source>
</evidence>
<dbReference type="Proteomes" id="UP000239563">
    <property type="component" value="Chromosome VII"/>
</dbReference>
<reference evidence="2 3" key="1">
    <citation type="submission" date="2017-02" db="EMBL/GenBank/DDBJ databases">
        <authorList>
            <person name="Peterson S.W."/>
        </authorList>
    </citation>
    <scope>NUCLEOTIDE SEQUENCE [LARGE SCALE GENOMIC DNA]</scope>
    <source>
        <strain evidence="2 3">SRS1_H2-8</strain>
    </source>
</reference>
<dbReference type="AlphaFoldDB" id="A0A2N8UDM0"/>
<gene>
    <name evidence="2" type="ORF">SRS1_13903</name>
</gene>
<name>A0A2N8UDM0_9BASI</name>